<comment type="caution">
    <text evidence="4">The sequence shown here is derived from an EMBL/GenBank/DDBJ whole genome shotgun (WGS) entry which is preliminary data.</text>
</comment>
<dbReference type="AlphaFoldDB" id="A0A2W5XXL9"/>
<organism evidence="4 5">
    <name type="scientific">Xylanimonas oleitrophica</name>
    <dbReference type="NCBI Taxonomy" id="2607479"/>
    <lineage>
        <taxon>Bacteria</taxon>
        <taxon>Bacillati</taxon>
        <taxon>Actinomycetota</taxon>
        <taxon>Actinomycetes</taxon>
        <taxon>Micrococcales</taxon>
        <taxon>Promicromonosporaceae</taxon>
        <taxon>Xylanimonas</taxon>
    </lineage>
</organism>
<reference evidence="4 5" key="1">
    <citation type="submission" date="2018-06" db="EMBL/GenBank/DDBJ databases">
        <title>Whole genome sequencing of a novel hydrocarbon degrading bacterial strain, PW21 isolated from oil contaminated produced water sample.</title>
        <authorList>
            <person name="Nagkirti P."/>
            <person name="Shaikh A."/>
            <person name="Gowdaman V."/>
            <person name="Engineer A.E."/>
            <person name="Dagar S."/>
            <person name="Dhakephalkar P.K."/>
        </authorList>
    </citation>
    <scope>NUCLEOTIDE SEQUENCE [LARGE SCALE GENOMIC DNA]</scope>
    <source>
        <strain evidence="4 5">PW21</strain>
    </source>
</reference>
<dbReference type="SUPFAM" id="SSF55729">
    <property type="entry name" value="Acyl-CoA N-acyltransferases (Nat)"/>
    <property type="match status" value="1"/>
</dbReference>
<keyword evidence="5" id="KW-1185">Reference proteome</keyword>
<evidence type="ECO:0000313" key="4">
    <source>
        <dbReference type="EMBL" id="PZR55508.1"/>
    </source>
</evidence>
<evidence type="ECO:0000313" key="5">
    <source>
        <dbReference type="Proteomes" id="UP000248783"/>
    </source>
</evidence>
<name>A0A2W5XXL9_9MICO</name>
<dbReference type="InterPro" id="IPR050832">
    <property type="entry name" value="Bact_Acetyltransf"/>
</dbReference>
<dbReference type="GO" id="GO:0016747">
    <property type="term" value="F:acyltransferase activity, transferring groups other than amino-acyl groups"/>
    <property type="evidence" value="ECO:0007669"/>
    <property type="project" value="InterPro"/>
</dbReference>
<keyword evidence="2" id="KW-0012">Acyltransferase</keyword>
<dbReference type="Gene3D" id="3.40.630.30">
    <property type="match status" value="1"/>
</dbReference>
<evidence type="ECO:0000256" key="2">
    <source>
        <dbReference type="ARBA" id="ARBA00023315"/>
    </source>
</evidence>
<dbReference type="InterPro" id="IPR000182">
    <property type="entry name" value="GNAT_dom"/>
</dbReference>
<feature type="domain" description="N-acetyltransferase" evidence="3">
    <location>
        <begin position="180"/>
        <end position="346"/>
    </location>
</feature>
<evidence type="ECO:0000256" key="1">
    <source>
        <dbReference type="ARBA" id="ARBA00022679"/>
    </source>
</evidence>
<protein>
    <submittedName>
        <fullName evidence="4">GNAT family N-acetyltransferase</fullName>
    </submittedName>
</protein>
<dbReference type="PROSITE" id="PS51186">
    <property type="entry name" value="GNAT"/>
    <property type="match status" value="1"/>
</dbReference>
<sequence length="346" mass="37294">MTVPAPLDVPLPAGWTARVPHLDDVPVLADLAAAERRAATGSGTPDPGAVAGEVAGPRSWTRRQAVAVDPQGTVRGWASVHDRAAGRVVVEVRVDRSGPDPDAVAAGMYAWVDAQGRELAALRGVGAAQLDAGPYADDADQRRWLAASGYEHVRTWLQMRRPVSPAEAEDGAFPPPRAGVTVRRVAAHENGVPVAVDLQTVHQVLEDSFQDHFNSYREGFAEFLQRLREDPGHRWDHWWLAFVDDPQDPQAPPLPAGALVASVTAPESDDPGTYVEYIGVHRRARGRGVAKGLLYAVVADAARRGRSRVSLEVDADSPTGADGLYTSLGWETAYATESWHKDVEVR</sequence>
<proteinExistence type="predicted"/>
<dbReference type="EMBL" id="QKWH01000001">
    <property type="protein sequence ID" value="PZR55508.1"/>
    <property type="molecule type" value="Genomic_DNA"/>
</dbReference>
<dbReference type="InterPro" id="IPR016181">
    <property type="entry name" value="Acyl_CoA_acyltransferase"/>
</dbReference>
<evidence type="ECO:0000259" key="3">
    <source>
        <dbReference type="PROSITE" id="PS51186"/>
    </source>
</evidence>
<dbReference type="PANTHER" id="PTHR43877">
    <property type="entry name" value="AMINOALKYLPHOSPHONATE N-ACETYLTRANSFERASE-RELATED-RELATED"/>
    <property type="match status" value="1"/>
</dbReference>
<dbReference type="CDD" id="cd04301">
    <property type="entry name" value="NAT_SF"/>
    <property type="match status" value="1"/>
</dbReference>
<dbReference type="Proteomes" id="UP000248783">
    <property type="component" value="Unassembled WGS sequence"/>
</dbReference>
<gene>
    <name evidence="4" type="ORF">DNL40_01285</name>
</gene>
<accession>A0A2W5XXL9</accession>
<dbReference type="Pfam" id="PF00583">
    <property type="entry name" value="Acetyltransf_1"/>
    <property type="match status" value="1"/>
</dbReference>
<keyword evidence="1 4" id="KW-0808">Transferase</keyword>